<sequence length="140" mass="15764">MGSWTESLFDTGKLNNGIFHLEVISERQSQKLTLDLNGVDLGKKLLPDVVPRKFSQELSLALNSSLQLVMLGVQRHPIINPRDPQQKFSGSNCRYHYQNTDGVNMSRVRKGGRGALVRNRKPSQPNLSRWVGARDPGWVL</sequence>
<dbReference type="KEGG" id="bgh:BDBG_00283"/>
<organism evidence="1 2">
    <name type="scientific">Blastomyces gilchristii (strain SLH14081)</name>
    <name type="common">Blastomyces dermatitidis</name>
    <dbReference type="NCBI Taxonomy" id="559298"/>
    <lineage>
        <taxon>Eukaryota</taxon>
        <taxon>Fungi</taxon>
        <taxon>Dikarya</taxon>
        <taxon>Ascomycota</taxon>
        <taxon>Pezizomycotina</taxon>
        <taxon>Eurotiomycetes</taxon>
        <taxon>Eurotiomycetidae</taxon>
        <taxon>Onygenales</taxon>
        <taxon>Ajellomycetaceae</taxon>
        <taxon>Blastomyces</taxon>
    </lineage>
</organism>
<evidence type="ECO:0000313" key="1">
    <source>
        <dbReference type="EMBL" id="OAT03580.1"/>
    </source>
</evidence>
<protein>
    <submittedName>
        <fullName evidence="1">Uncharacterized protein</fullName>
    </submittedName>
</protein>
<proteinExistence type="predicted"/>
<dbReference type="GeneID" id="8510720"/>
<dbReference type="EMBL" id="GG657448">
    <property type="protein sequence ID" value="OAT03580.1"/>
    <property type="molecule type" value="Genomic_DNA"/>
</dbReference>
<dbReference type="RefSeq" id="XP_002629037.2">
    <property type="nucleotide sequence ID" value="XM_002628991.2"/>
</dbReference>
<accession>A0A179U6Y1</accession>
<dbReference type="VEuPathDB" id="FungiDB:BDBG_00283"/>
<gene>
    <name evidence="1" type="ORF">BDBG_00283</name>
</gene>
<name>A0A179U6Y1_BLAGS</name>
<dbReference type="AlphaFoldDB" id="A0A179U6Y1"/>
<reference evidence="2" key="1">
    <citation type="journal article" date="2015" name="PLoS Genet.">
        <title>The dynamic genome and transcriptome of the human fungal pathogen Blastomyces and close relative Emmonsia.</title>
        <authorList>
            <person name="Munoz J.F."/>
            <person name="Gauthier G.M."/>
            <person name="Desjardins C.A."/>
            <person name="Gallo J.E."/>
            <person name="Holder J."/>
            <person name="Sullivan T.D."/>
            <person name="Marty A.J."/>
            <person name="Carmen J.C."/>
            <person name="Chen Z."/>
            <person name="Ding L."/>
            <person name="Gujja S."/>
            <person name="Magrini V."/>
            <person name="Misas E."/>
            <person name="Mitreva M."/>
            <person name="Priest M."/>
            <person name="Saif S."/>
            <person name="Whiston E.A."/>
            <person name="Young S."/>
            <person name="Zeng Q."/>
            <person name="Goldman W.E."/>
            <person name="Mardis E.R."/>
            <person name="Taylor J.W."/>
            <person name="McEwen J.G."/>
            <person name="Clay O.K."/>
            <person name="Klein B.S."/>
            <person name="Cuomo C.A."/>
        </authorList>
    </citation>
    <scope>NUCLEOTIDE SEQUENCE [LARGE SCALE GENOMIC DNA]</scope>
    <source>
        <strain evidence="2">SLH14081</strain>
    </source>
</reference>
<evidence type="ECO:0000313" key="2">
    <source>
        <dbReference type="Proteomes" id="UP000002038"/>
    </source>
</evidence>
<keyword evidence="2" id="KW-1185">Reference proteome</keyword>
<dbReference type="Proteomes" id="UP000002038">
    <property type="component" value="Unassembled WGS sequence"/>
</dbReference>